<dbReference type="AlphaFoldDB" id="A0A6A7BU50"/>
<evidence type="ECO:0000313" key="2">
    <source>
        <dbReference type="Proteomes" id="UP000799421"/>
    </source>
</evidence>
<name>A0A6A7BU50_9PEZI</name>
<proteinExistence type="predicted"/>
<evidence type="ECO:0000313" key="1">
    <source>
        <dbReference type="EMBL" id="KAF2858724.1"/>
    </source>
</evidence>
<reference evidence="1" key="1">
    <citation type="journal article" date="2020" name="Stud. Mycol.">
        <title>101 Dothideomycetes genomes: a test case for predicting lifestyles and emergence of pathogens.</title>
        <authorList>
            <person name="Haridas S."/>
            <person name="Albert R."/>
            <person name="Binder M."/>
            <person name="Bloem J."/>
            <person name="Labutti K."/>
            <person name="Salamov A."/>
            <person name="Andreopoulos B."/>
            <person name="Baker S."/>
            <person name="Barry K."/>
            <person name="Bills G."/>
            <person name="Bluhm B."/>
            <person name="Cannon C."/>
            <person name="Castanera R."/>
            <person name="Culley D."/>
            <person name="Daum C."/>
            <person name="Ezra D."/>
            <person name="Gonzalez J."/>
            <person name="Henrissat B."/>
            <person name="Kuo A."/>
            <person name="Liang C."/>
            <person name="Lipzen A."/>
            <person name="Lutzoni F."/>
            <person name="Magnuson J."/>
            <person name="Mondo S."/>
            <person name="Nolan M."/>
            <person name="Ohm R."/>
            <person name="Pangilinan J."/>
            <person name="Park H.-J."/>
            <person name="Ramirez L."/>
            <person name="Alfaro M."/>
            <person name="Sun H."/>
            <person name="Tritt A."/>
            <person name="Yoshinaga Y."/>
            <person name="Zwiers L.-H."/>
            <person name="Turgeon B."/>
            <person name="Goodwin S."/>
            <person name="Spatafora J."/>
            <person name="Crous P."/>
            <person name="Grigoriev I."/>
        </authorList>
    </citation>
    <scope>NUCLEOTIDE SEQUENCE</scope>
    <source>
        <strain evidence="1">CBS 480.64</strain>
    </source>
</reference>
<gene>
    <name evidence="1" type="ORF">K470DRAFT_272208</name>
</gene>
<dbReference type="Proteomes" id="UP000799421">
    <property type="component" value="Unassembled WGS sequence"/>
</dbReference>
<protein>
    <submittedName>
        <fullName evidence="1">Uncharacterized protein</fullName>
    </submittedName>
</protein>
<organism evidence="1 2">
    <name type="scientific">Piedraia hortae CBS 480.64</name>
    <dbReference type="NCBI Taxonomy" id="1314780"/>
    <lineage>
        <taxon>Eukaryota</taxon>
        <taxon>Fungi</taxon>
        <taxon>Dikarya</taxon>
        <taxon>Ascomycota</taxon>
        <taxon>Pezizomycotina</taxon>
        <taxon>Dothideomycetes</taxon>
        <taxon>Dothideomycetidae</taxon>
        <taxon>Capnodiales</taxon>
        <taxon>Piedraiaceae</taxon>
        <taxon>Piedraia</taxon>
    </lineage>
</organism>
<keyword evidence="2" id="KW-1185">Reference proteome</keyword>
<dbReference type="EMBL" id="MU006004">
    <property type="protein sequence ID" value="KAF2858724.1"/>
    <property type="molecule type" value="Genomic_DNA"/>
</dbReference>
<sequence>MNAWLGVILEISRGNSLIQLGMFWDCEAQILEGVEKRVARAIPLSSSDYSQTRGWPTLQVRSAEGTPILDEESVLFFTEADIAGHSDKANFAFTSDDGSPLDPSFQEFLGQPHPSRQYVKTTGAELVQMNISIWNGAVGSKEGQEF</sequence>
<accession>A0A6A7BU50</accession>